<reference evidence="1" key="1">
    <citation type="submission" date="2014-05" db="EMBL/GenBank/DDBJ databases">
        <authorList>
            <person name="Chronopoulou M."/>
        </authorList>
    </citation>
    <scope>NUCLEOTIDE SEQUENCE</scope>
    <source>
        <tissue evidence="1">Whole organism</tissue>
    </source>
</reference>
<proteinExistence type="predicted"/>
<dbReference type="AlphaFoldDB" id="A0A0K2U4M2"/>
<sequence>VIFSITTNEAGKRIALKYVIKKQLFIFTVHQQQCVNTFYVVVLLFPFKIYILKDRRLSAVFSTAFDLHICLSLINNHTY</sequence>
<name>A0A0K2U4M2_LEPSM</name>
<accession>A0A0K2U4M2</accession>
<organism evidence="1">
    <name type="scientific">Lepeophtheirus salmonis</name>
    <name type="common">Salmon louse</name>
    <name type="synonym">Caligus salmonis</name>
    <dbReference type="NCBI Taxonomy" id="72036"/>
    <lineage>
        <taxon>Eukaryota</taxon>
        <taxon>Metazoa</taxon>
        <taxon>Ecdysozoa</taxon>
        <taxon>Arthropoda</taxon>
        <taxon>Crustacea</taxon>
        <taxon>Multicrustacea</taxon>
        <taxon>Hexanauplia</taxon>
        <taxon>Copepoda</taxon>
        <taxon>Siphonostomatoida</taxon>
        <taxon>Caligidae</taxon>
        <taxon>Lepeophtheirus</taxon>
    </lineage>
</organism>
<feature type="non-terminal residue" evidence="1">
    <location>
        <position position="1"/>
    </location>
</feature>
<evidence type="ECO:0000313" key="1">
    <source>
        <dbReference type="EMBL" id="CDW32857.1"/>
    </source>
</evidence>
<dbReference type="EMBL" id="HACA01015496">
    <property type="protein sequence ID" value="CDW32857.1"/>
    <property type="molecule type" value="Transcribed_RNA"/>
</dbReference>
<protein>
    <submittedName>
        <fullName evidence="1">Uncharacterized protein</fullName>
    </submittedName>
</protein>